<evidence type="ECO:0000256" key="1">
    <source>
        <dbReference type="ARBA" id="ARBA00004613"/>
    </source>
</evidence>
<evidence type="ECO:0000256" key="5">
    <source>
        <dbReference type="ARBA" id="ARBA00023157"/>
    </source>
</evidence>
<dbReference type="InterPro" id="IPR001254">
    <property type="entry name" value="Trypsin_dom"/>
</dbReference>
<evidence type="ECO:0000256" key="3">
    <source>
        <dbReference type="ARBA" id="ARBA00022729"/>
    </source>
</evidence>
<dbReference type="SUPFAM" id="SSF50494">
    <property type="entry name" value="Trypsin-like serine proteases"/>
    <property type="match status" value="1"/>
</dbReference>
<accession>A0ABN9L355</accession>
<gene>
    <name evidence="7" type="ORF">RIMI_LOCUS3607576</name>
</gene>
<dbReference type="Gene3D" id="2.40.10.10">
    <property type="entry name" value="Trypsin-like serine proteases"/>
    <property type="match status" value="2"/>
</dbReference>
<comment type="caution">
    <text evidence="7">The sequence shown here is derived from an EMBL/GenBank/DDBJ whole genome shotgun (WGS) entry which is preliminary data.</text>
</comment>
<dbReference type="EMBL" id="CAUEEQ010005491">
    <property type="protein sequence ID" value="CAJ0928942.1"/>
    <property type="molecule type" value="Genomic_DNA"/>
</dbReference>
<keyword evidence="8" id="KW-1185">Reference proteome</keyword>
<dbReference type="Proteomes" id="UP001176940">
    <property type="component" value="Unassembled WGS sequence"/>
</dbReference>
<reference evidence="7" key="1">
    <citation type="submission" date="2023-07" db="EMBL/GenBank/DDBJ databases">
        <authorList>
            <person name="Stuckert A."/>
        </authorList>
    </citation>
    <scope>NUCLEOTIDE SEQUENCE</scope>
</reference>
<dbReference type="PROSITE" id="PS50240">
    <property type="entry name" value="TRYPSIN_DOM"/>
    <property type="match status" value="1"/>
</dbReference>
<dbReference type="InterPro" id="IPR043504">
    <property type="entry name" value="Peptidase_S1_PA_chymotrypsin"/>
</dbReference>
<organism evidence="7 8">
    <name type="scientific">Ranitomeya imitator</name>
    <name type="common">mimic poison frog</name>
    <dbReference type="NCBI Taxonomy" id="111125"/>
    <lineage>
        <taxon>Eukaryota</taxon>
        <taxon>Metazoa</taxon>
        <taxon>Chordata</taxon>
        <taxon>Craniata</taxon>
        <taxon>Vertebrata</taxon>
        <taxon>Euteleostomi</taxon>
        <taxon>Amphibia</taxon>
        <taxon>Batrachia</taxon>
        <taxon>Anura</taxon>
        <taxon>Neobatrachia</taxon>
        <taxon>Hyloidea</taxon>
        <taxon>Dendrobatidae</taxon>
        <taxon>Dendrobatinae</taxon>
        <taxon>Ranitomeya</taxon>
    </lineage>
</organism>
<name>A0ABN9L355_9NEOB</name>
<dbReference type="InterPro" id="IPR009003">
    <property type="entry name" value="Peptidase_S1_PA"/>
</dbReference>
<protein>
    <recommendedName>
        <fullName evidence="6">Peptidase S1 domain-containing protein</fullName>
    </recommendedName>
</protein>
<proteinExistence type="predicted"/>
<dbReference type="SMART" id="SM00020">
    <property type="entry name" value="Tryp_SPc"/>
    <property type="match status" value="1"/>
</dbReference>
<keyword evidence="5" id="KW-1015">Disulfide bond</keyword>
<evidence type="ECO:0000256" key="4">
    <source>
        <dbReference type="ARBA" id="ARBA00023145"/>
    </source>
</evidence>
<evidence type="ECO:0000259" key="6">
    <source>
        <dbReference type="PROSITE" id="PS50240"/>
    </source>
</evidence>
<keyword evidence="4" id="KW-0865">Zymogen</keyword>
<feature type="domain" description="Peptidase S1" evidence="6">
    <location>
        <begin position="1"/>
        <end position="142"/>
    </location>
</feature>
<dbReference type="Pfam" id="PF00089">
    <property type="entry name" value="Trypsin"/>
    <property type="match status" value="1"/>
</dbReference>
<keyword evidence="3" id="KW-0732">Signal</keyword>
<evidence type="ECO:0000256" key="2">
    <source>
        <dbReference type="ARBA" id="ARBA00022525"/>
    </source>
</evidence>
<evidence type="ECO:0000313" key="7">
    <source>
        <dbReference type="EMBL" id="CAJ0928942.1"/>
    </source>
</evidence>
<dbReference type="PANTHER" id="PTHR24271:SF54">
    <property type="entry name" value="COMPLEMENT FACTOR D"/>
    <property type="match status" value="1"/>
</dbReference>
<sequence length="142" mass="16326">MQRWNWDSINTTLQAVLGIKSLSDPKKLVYDIETQVIHPEFNTSNKHHDLLLLKLPEKVPLSESISPLRYQTEDIMIKENTLCMVAGWGKIKKTGKKPDVLHEVLVPVISREVCNRRDYYHGEVTVNIICAGDNKRDSCEVR</sequence>
<keyword evidence="2" id="KW-0964">Secreted</keyword>
<dbReference type="PANTHER" id="PTHR24271">
    <property type="entry name" value="KALLIKREIN-RELATED"/>
    <property type="match status" value="1"/>
</dbReference>
<comment type="subcellular location">
    <subcellularLocation>
        <location evidence="1">Secreted</location>
    </subcellularLocation>
</comment>
<evidence type="ECO:0000313" key="8">
    <source>
        <dbReference type="Proteomes" id="UP001176940"/>
    </source>
</evidence>